<keyword evidence="1" id="KW-0812">Transmembrane</keyword>
<gene>
    <name evidence="2" type="ORF">P170DRAFT_50933</name>
</gene>
<dbReference type="VEuPathDB" id="FungiDB:P170DRAFT_50933"/>
<feature type="transmembrane region" description="Helical" evidence="1">
    <location>
        <begin position="9"/>
        <end position="27"/>
    </location>
</feature>
<dbReference type="RefSeq" id="XP_024711151.1">
    <property type="nucleotide sequence ID" value="XM_024854666.1"/>
</dbReference>
<evidence type="ECO:0000256" key="1">
    <source>
        <dbReference type="SAM" id="Phobius"/>
    </source>
</evidence>
<accession>A0A2I2GSJ2</accession>
<organism evidence="2 3">
    <name type="scientific">Aspergillus steynii IBT 23096</name>
    <dbReference type="NCBI Taxonomy" id="1392250"/>
    <lineage>
        <taxon>Eukaryota</taxon>
        <taxon>Fungi</taxon>
        <taxon>Dikarya</taxon>
        <taxon>Ascomycota</taxon>
        <taxon>Pezizomycotina</taxon>
        <taxon>Eurotiomycetes</taxon>
        <taxon>Eurotiomycetidae</taxon>
        <taxon>Eurotiales</taxon>
        <taxon>Aspergillaceae</taxon>
        <taxon>Aspergillus</taxon>
        <taxon>Aspergillus subgen. Circumdati</taxon>
    </lineage>
</organism>
<dbReference type="GeneID" id="36562372"/>
<dbReference type="Proteomes" id="UP000234275">
    <property type="component" value="Unassembled WGS sequence"/>
</dbReference>
<reference evidence="2 3" key="1">
    <citation type="submission" date="2016-12" db="EMBL/GenBank/DDBJ databases">
        <title>The genomes of Aspergillus section Nigri reveals drivers in fungal speciation.</title>
        <authorList>
            <consortium name="DOE Joint Genome Institute"/>
            <person name="Vesth T.C."/>
            <person name="Nybo J."/>
            <person name="Theobald S."/>
            <person name="Brandl J."/>
            <person name="Frisvad J.C."/>
            <person name="Nielsen K.F."/>
            <person name="Lyhne E.K."/>
            <person name="Kogle M.E."/>
            <person name="Kuo A."/>
            <person name="Riley R."/>
            <person name="Clum A."/>
            <person name="Nolan M."/>
            <person name="Lipzen A."/>
            <person name="Salamov A."/>
            <person name="Henrissat B."/>
            <person name="Wiebenga A."/>
            <person name="De Vries R.P."/>
            <person name="Grigoriev I.V."/>
            <person name="Mortensen U.H."/>
            <person name="Andersen M.R."/>
            <person name="Baker S.E."/>
        </authorList>
    </citation>
    <scope>NUCLEOTIDE SEQUENCE [LARGE SCALE GENOMIC DNA]</scope>
    <source>
        <strain evidence="2 3">IBT 23096</strain>
    </source>
</reference>
<protein>
    <submittedName>
        <fullName evidence="2">Uncharacterized protein</fullName>
    </submittedName>
</protein>
<dbReference type="EMBL" id="MSFO01000001">
    <property type="protein sequence ID" value="PLB55849.1"/>
    <property type="molecule type" value="Genomic_DNA"/>
</dbReference>
<evidence type="ECO:0000313" key="3">
    <source>
        <dbReference type="Proteomes" id="UP000234275"/>
    </source>
</evidence>
<keyword evidence="3" id="KW-1185">Reference proteome</keyword>
<keyword evidence="1" id="KW-1133">Transmembrane helix</keyword>
<dbReference type="AlphaFoldDB" id="A0A2I2GSJ2"/>
<evidence type="ECO:0000313" key="2">
    <source>
        <dbReference type="EMBL" id="PLB55849.1"/>
    </source>
</evidence>
<name>A0A2I2GSJ2_9EURO</name>
<keyword evidence="1" id="KW-0472">Membrane</keyword>
<comment type="caution">
    <text evidence="2">The sequence shown here is derived from an EMBL/GenBank/DDBJ whole genome shotgun (WGS) entry which is preliminary data.</text>
</comment>
<proteinExistence type="predicted"/>
<sequence>MIVWSGSRLWIYFYFLFFRFSFSFLGSESGSEARAWREGRRVLFFFLFSSKCGKGKTGTVSLCFFPLFFSLLRSLLLSFF</sequence>
<feature type="transmembrane region" description="Helical" evidence="1">
    <location>
        <begin position="59"/>
        <end position="79"/>
    </location>
</feature>